<keyword evidence="3 4" id="KW-0378">Hydrolase</keyword>
<evidence type="ECO:0000256" key="3">
    <source>
        <dbReference type="ARBA" id="ARBA00022801"/>
    </source>
</evidence>
<dbReference type="PANTHER" id="PTHR34276">
    <property type="entry name" value="MINI-RIBONUCLEASE 3"/>
    <property type="match status" value="1"/>
</dbReference>
<evidence type="ECO:0000259" key="5">
    <source>
        <dbReference type="SMART" id="SM00535"/>
    </source>
</evidence>
<dbReference type="GO" id="GO:0004525">
    <property type="term" value="F:ribonuclease III activity"/>
    <property type="evidence" value="ECO:0007669"/>
    <property type="project" value="InterPro"/>
</dbReference>
<evidence type="ECO:0000256" key="1">
    <source>
        <dbReference type="ARBA" id="ARBA00022722"/>
    </source>
</evidence>
<dbReference type="Gene3D" id="1.10.1520.10">
    <property type="entry name" value="Ribonuclease III domain"/>
    <property type="match status" value="1"/>
</dbReference>
<dbReference type="PIRSF" id="PIRSF005520">
    <property type="entry name" value="UCP005520"/>
    <property type="match status" value="1"/>
</dbReference>
<accession>A0A2H4UFX1</accession>
<keyword evidence="4" id="KW-0963">Cytoplasm</keyword>
<keyword evidence="4" id="KW-0699">rRNA-binding</keyword>
<dbReference type="EMBL" id="MG557993">
    <property type="protein sequence ID" value="ATZ72153.1"/>
    <property type="molecule type" value="Genomic_DNA"/>
</dbReference>
<dbReference type="HAMAP" id="MF_01468">
    <property type="entry name" value="RNase_Mini_III"/>
    <property type="match status" value="1"/>
</dbReference>
<keyword evidence="2 4" id="KW-0255">Endonuclease</keyword>
<dbReference type="PANTHER" id="PTHR34276:SF1">
    <property type="entry name" value="MINI-RIBONUCLEASE 3"/>
    <property type="match status" value="1"/>
</dbReference>
<keyword evidence="4" id="KW-0690">Ribosome biogenesis</keyword>
<dbReference type="GO" id="GO:0006364">
    <property type="term" value="P:rRNA processing"/>
    <property type="evidence" value="ECO:0007669"/>
    <property type="project" value="UniProtKB-UniRule"/>
</dbReference>
<dbReference type="EC" id="3.1.26.-" evidence="4"/>
<dbReference type="GO" id="GO:0004812">
    <property type="term" value="F:aminoacyl-tRNA ligase activity"/>
    <property type="evidence" value="ECO:0007669"/>
    <property type="project" value="UniProtKB-KW"/>
</dbReference>
<feature type="active site" evidence="4">
    <location>
        <position position="19"/>
    </location>
</feature>
<comment type="cofactor">
    <cofactor evidence="4">
        <name>Mg(2+)</name>
        <dbReference type="ChEBI" id="CHEBI:18420"/>
    </cofactor>
</comment>
<comment type="subcellular location">
    <subcellularLocation>
        <location evidence="4">Cytoplasm</location>
    </subcellularLocation>
</comment>
<dbReference type="SMART" id="SM00535">
    <property type="entry name" value="RIBOc"/>
    <property type="match status" value="1"/>
</dbReference>
<reference evidence="6" key="1">
    <citation type="submission" date="2017-11" db="EMBL/GenBank/DDBJ databases">
        <title>Characterization of MphC-encoding regions from staphylococci of animal origin.</title>
        <authorList>
            <person name="Papagiannitsis C.C."/>
            <person name="Petinaki E."/>
        </authorList>
    </citation>
    <scope>NUCLEOTIDE SEQUENCE</scope>
    <source>
        <strain evidence="6">Sle-091lar</strain>
    </source>
</reference>
<gene>
    <name evidence="4" type="primary">mrnC</name>
</gene>
<dbReference type="InterPro" id="IPR036389">
    <property type="entry name" value="RNase_III_sf"/>
</dbReference>
<evidence type="ECO:0000256" key="4">
    <source>
        <dbReference type="HAMAP-Rule" id="MF_01468"/>
    </source>
</evidence>
<feature type="domain" description="RNase III" evidence="5">
    <location>
        <begin position="2"/>
        <end position="130"/>
    </location>
</feature>
<comment type="subunit">
    <text evidence="4">Homodimer.</text>
</comment>
<name>A0A2H4UFX1_MAMLE</name>
<keyword evidence="1 4" id="KW-0540">Nuclease</keyword>
<proteinExistence type="inferred from homology"/>
<keyword evidence="4" id="KW-0460">Magnesium</keyword>
<organism evidence="6">
    <name type="scientific">Mammaliicoccus lentus</name>
    <name type="common">Staphylococcus lentus</name>
    <dbReference type="NCBI Taxonomy" id="42858"/>
    <lineage>
        <taxon>Bacteria</taxon>
        <taxon>Bacillati</taxon>
        <taxon>Bacillota</taxon>
        <taxon>Bacilli</taxon>
        <taxon>Bacillales</taxon>
        <taxon>Staphylococcaceae</taxon>
        <taxon>Mammaliicoccus</taxon>
    </lineage>
</organism>
<dbReference type="SUPFAM" id="SSF69065">
    <property type="entry name" value="RNase III domain-like"/>
    <property type="match status" value="1"/>
</dbReference>
<comment type="similarity">
    <text evidence="4">Belongs to the MrnC RNase family.</text>
</comment>
<evidence type="ECO:0000256" key="2">
    <source>
        <dbReference type="ARBA" id="ARBA00022759"/>
    </source>
</evidence>
<evidence type="ECO:0000313" key="6">
    <source>
        <dbReference type="EMBL" id="ATZ72153.1"/>
    </source>
</evidence>
<dbReference type="AlphaFoldDB" id="A0A2H4UFX1"/>
<keyword evidence="6" id="KW-0030">Aminoacyl-tRNA synthetase</keyword>
<dbReference type="GO" id="GO:0019843">
    <property type="term" value="F:rRNA binding"/>
    <property type="evidence" value="ECO:0007669"/>
    <property type="project" value="UniProtKB-UniRule"/>
</dbReference>
<keyword evidence="6" id="KW-0436">Ligase</keyword>
<protein>
    <recommendedName>
        <fullName evidence="4">Mini-ribonuclease 3</fullName>
        <shortName evidence="4">Mini-3</shortName>
        <shortName evidence="4">Mini-RNase 3</shortName>
        <ecNumber evidence="4">3.1.26.-</ecNumber>
    </recommendedName>
    <alternativeName>
        <fullName evidence="4">Mini-RNase III</fullName>
        <shortName evidence="4">Mini-III</shortName>
    </alternativeName>
</protein>
<comment type="function">
    <text evidence="4">Involved in correct processing of both the 5' and 3' ends of 23S rRNA precursor. Processes 30S rRNA precursor transcript even in absence of ribonuclease 3 (Rnc); Rnc processes 30S rRNA into smaller rRNA precursors.</text>
</comment>
<dbReference type="GO" id="GO:0005737">
    <property type="term" value="C:cytoplasm"/>
    <property type="evidence" value="ECO:0007669"/>
    <property type="project" value="UniProtKB-SubCell"/>
</dbReference>
<dbReference type="InterPro" id="IPR008226">
    <property type="entry name" value="Mini3_fam"/>
</dbReference>
<dbReference type="Pfam" id="PF00636">
    <property type="entry name" value="Ribonuclease_3"/>
    <property type="match status" value="1"/>
</dbReference>
<keyword evidence="4" id="KW-0694">RNA-binding</keyword>
<dbReference type="InterPro" id="IPR000999">
    <property type="entry name" value="RNase_III_dom"/>
</dbReference>
<keyword evidence="4" id="KW-0698">rRNA processing</keyword>
<sequence>MDKQSIKMLNPLSLAYMGDSILDTYVRKYIILKIKGKPNRLHQLSKQYVSAKGQAYVLNVLLEEDFFDEEELAIIKRGRNAKSYTKAKNTDIQTYRKSSAIEAVIGYLYLNDETERLELLINKMIEITEERVNTNG</sequence>